<dbReference type="Gene3D" id="2.60.40.200">
    <property type="entry name" value="Superoxide dismutase, copper/zinc binding domain"/>
    <property type="match status" value="1"/>
</dbReference>
<feature type="domain" description="Superoxide dismutase copper/zinc binding" evidence="2">
    <location>
        <begin position="24"/>
        <end position="174"/>
    </location>
</feature>
<dbReference type="GO" id="GO:0005507">
    <property type="term" value="F:copper ion binding"/>
    <property type="evidence" value="ECO:0007669"/>
    <property type="project" value="InterPro"/>
</dbReference>
<sequence>MNETKNKIDHLEATAIMKGSHGINGVVYFQQSGSDAQSPVYIFGKISKLPKGRHGLHVHQLAGDLVTNGKCTNLGQHFDTPNPGFDPNGQMLEHRHGNPDDKSSHSGDLGNLEGAEKAENGFEMETEKVSLYGANSIIGRSLVVHKYKDDFGSKNTTESLTDGNSGPPIACGVIVWKDVVITS</sequence>
<protein>
    <submittedName>
        <fullName evidence="4">Superoxide dismutase copper/zinc binding domain-containing protein</fullName>
    </submittedName>
</protein>
<feature type="compositionally biased region" description="Basic and acidic residues" evidence="1">
    <location>
        <begin position="92"/>
        <end position="105"/>
    </location>
</feature>
<organism evidence="3 4">
    <name type="scientific">Romanomermis culicivorax</name>
    <name type="common">Nematode worm</name>
    <dbReference type="NCBI Taxonomy" id="13658"/>
    <lineage>
        <taxon>Eukaryota</taxon>
        <taxon>Metazoa</taxon>
        <taxon>Ecdysozoa</taxon>
        <taxon>Nematoda</taxon>
        <taxon>Enoplea</taxon>
        <taxon>Dorylaimia</taxon>
        <taxon>Mermithida</taxon>
        <taxon>Mermithoidea</taxon>
        <taxon>Mermithidae</taxon>
        <taxon>Romanomermis</taxon>
    </lineage>
</organism>
<dbReference type="GO" id="GO:0006801">
    <property type="term" value="P:superoxide metabolic process"/>
    <property type="evidence" value="ECO:0007669"/>
    <property type="project" value="InterPro"/>
</dbReference>
<dbReference type="InterPro" id="IPR024134">
    <property type="entry name" value="SOD_Cu/Zn_/chaperone"/>
</dbReference>
<dbReference type="Pfam" id="PF00080">
    <property type="entry name" value="Sod_Cu"/>
    <property type="match status" value="1"/>
</dbReference>
<dbReference type="WBParaSite" id="nRc.2.0.1.t15117-RA">
    <property type="protein sequence ID" value="nRc.2.0.1.t15117-RA"/>
    <property type="gene ID" value="nRc.2.0.1.g15117"/>
</dbReference>
<evidence type="ECO:0000313" key="4">
    <source>
        <dbReference type="WBParaSite" id="nRc.2.0.1.t15117-RA"/>
    </source>
</evidence>
<accession>A0A915ILR2</accession>
<evidence type="ECO:0000313" key="3">
    <source>
        <dbReference type="Proteomes" id="UP000887565"/>
    </source>
</evidence>
<dbReference type="PRINTS" id="PR00068">
    <property type="entry name" value="CUZNDISMTASE"/>
</dbReference>
<evidence type="ECO:0000256" key="1">
    <source>
        <dbReference type="SAM" id="MobiDB-lite"/>
    </source>
</evidence>
<dbReference type="SUPFAM" id="SSF49329">
    <property type="entry name" value="Cu,Zn superoxide dismutase-like"/>
    <property type="match status" value="1"/>
</dbReference>
<feature type="region of interest" description="Disordered" evidence="1">
    <location>
        <begin position="77"/>
        <end position="113"/>
    </location>
</feature>
<dbReference type="InterPro" id="IPR001424">
    <property type="entry name" value="SOD_Cu_Zn_dom"/>
</dbReference>
<dbReference type="OMA" id="WHGARVD"/>
<dbReference type="PANTHER" id="PTHR10003">
    <property type="entry name" value="SUPEROXIDE DISMUTASE CU-ZN -RELATED"/>
    <property type="match status" value="1"/>
</dbReference>
<keyword evidence="3" id="KW-1185">Reference proteome</keyword>
<dbReference type="InterPro" id="IPR036423">
    <property type="entry name" value="SOD-like_Cu/Zn_dom_sf"/>
</dbReference>
<dbReference type="AlphaFoldDB" id="A0A915ILR2"/>
<reference evidence="4" key="1">
    <citation type="submission" date="2022-11" db="UniProtKB">
        <authorList>
            <consortium name="WormBaseParasite"/>
        </authorList>
    </citation>
    <scope>IDENTIFICATION</scope>
</reference>
<evidence type="ECO:0000259" key="2">
    <source>
        <dbReference type="Pfam" id="PF00080"/>
    </source>
</evidence>
<dbReference type="Proteomes" id="UP000887565">
    <property type="component" value="Unplaced"/>
</dbReference>
<name>A0A915ILR2_ROMCU</name>
<proteinExistence type="predicted"/>